<name>J9C2G2_9ZZZZ</name>
<comment type="caution">
    <text evidence="2">The sequence shown here is derived from an EMBL/GenBank/DDBJ whole genome shotgun (WGS) entry which is preliminary data.</text>
</comment>
<organism evidence="2">
    <name type="scientific">gut metagenome</name>
    <dbReference type="NCBI Taxonomy" id="749906"/>
    <lineage>
        <taxon>unclassified sequences</taxon>
        <taxon>metagenomes</taxon>
        <taxon>organismal metagenomes</taxon>
    </lineage>
</organism>
<proteinExistence type="predicted"/>
<feature type="compositionally biased region" description="Basic and acidic residues" evidence="1">
    <location>
        <begin position="8"/>
        <end position="22"/>
    </location>
</feature>
<gene>
    <name evidence="2" type="ORF">EVA_17873</name>
</gene>
<feature type="non-terminal residue" evidence="2">
    <location>
        <position position="1"/>
    </location>
</feature>
<reference evidence="2" key="1">
    <citation type="journal article" date="2012" name="PLoS ONE">
        <title>Gene sets for utilization of primary and secondary nutrition supplies in the distal gut of endangered iberian lynx.</title>
        <authorList>
            <person name="Alcaide M."/>
            <person name="Messina E."/>
            <person name="Richter M."/>
            <person name="Bargiela R."/>
            <person name="Peplies J."/>
            <person name="Huws S.A."/>
            <person name="Newbold C.J."/>
            <person name="Golyshin P.N."/>
            <person name="Simon M.A."/>
            <person name="Lopez G."/>
            <person name="Yakimov M.M."/>
            <person name="Ferrer M."/>
        </authorList>
    </citation>
    <scope>NUCLEOTIDE SEQUENCE</scope>
</reference>
<protein>
    <submittedName>
        <fullName evidence="2">Uncharacterized protein</fullName>
    </submittedName>
</protein>
<accession>J9C2G2</accession>
<sequence>AYLSPCKVTDRVTEKVTEKDNARYQPYSR</sequence>
<dbReference type="AlphaFoldDB" id="J9C2G2"/>
<evidence type="ECO:0000256" key="1">
    <source>
        <dbReference type="SAM" id="MobiDB-lite"/>
    </source>
</evidence>
<evidence type="ECO:0000313" key="2">
    <source>
        <dbReference type="EMBL" id="EJW94020.1"/>
    </source>
</evidence>
<feature type="region of interest" description="Disordered" evidence="1">
    <location>
        <begin position="1"/>
        <end position="29"/>
    </location>
</feature>
<dbReference type="EMBL" id="AMCI01006623">
    <property type="protein sequence ID" value="EJW94020.1"/>
    <property type="molecule type" value="Genomic_DNA"/>
</dbReference>